<dbReference type="GO" id="GO:0008757">
    <property type="term" value="F:S-adenosylmethionine-dependent methyltransferase activity"/>
    <property type="evidence" value="ECO:0007669"/>
    <property type="project" value="InterPro"/>
</dbReference>
<protein>
    <submittedName>
        <fullName evidence="2">Methyltransferase family protein</fullName>
    </submittedName>
</protein>
<dbReference type="CDD" id="cd02440">
    <property type="entry name" value="AdoMet_MTases"/>
    <property type="match status" value="1"/>
</dbReference>
<evidence type="ECO:0000313" key="2">
    <source>
        <dbReference type="EMBL" id="TDP96364.1"/>
    </source>
</evidence>
<feature type="domain" description="Methyltransferase type 11" evidence="1">
    <location>
        <begin position="44"/>
        <end position="138"/>
    </location>
</feature>
<dbReference type="RefSeq" id="WP_133851724.1">
    <property type="nucleotide sequence ID" value="NZ_SNXZ01000004.1"/>
</dbReference>
<evidence type="ECO:0000313" key="3">
    <source>
        <dbReference type="Proteomes" id="UP000295444"/>
    </source>
</evidence>
<dbReference type="Proteomes" id="UP000295444">
    <property type="component" value="Unassembled WGS sequence"/>
</dbReference>
<comment type="caution">
    <text evidence="2">The sequence shown here is derived from an EMBL/GenBank/DDBJ whole genome shotgun (WGS) entry which is preliminary data.</text>
</comment>
<dbReference type="OrthoDB" id="3469983at2"/>
<keyword evidence="2" id="KW-0489">Methyltransferase</keyword>
<dbReference type="Pfam" id="PF08241">
    <property type="entry name" value="Methyltransf_11"/>
    <property type="match status" value="1"/>
</dbReference>
<keyword evidence="2" id="KW-0808">Transferase</keyword>
<dbReference type="GO" id="GO:0032259">
    <property type="term" value="P:methylation"/>
    <property type="evidence" value="ECO:0007669"/>
    <property type="project" value="UniProtKB-KW"/>
</dbReference>
<reference evidence="2 3" key="1">
    <citation type="submission" date="2019-03" db="EMBL/GenBank/DDBJ databases">
        <title>Genomic Encyclopedia of Type Strains, Phase IV (KMG-IV): sequencing the most valuable type-strain genomes for metagenomic binning, comparative biology and taxonomic classification.</title>
        <authorList>
            <person name="Goeker M."/>
        </authorList>
    </citation>
    <scope>NUCLEOTIDE SEQUENCE [LARGE SCALE GENOMIC DNA]</scope>
    <source>
        <strain evidence="2 3">DSM 45361</strain>
    </source>
</reference>
<proteinExistence type="predicted"/>
<organism evidence="2 3">
    <name type="scientific">Labedaea rhizosphaerae</name>
    <dbReference type="NCBI Taxonomy" id="598644"/>
    <lineage>
        <taxon>Bacteria</taxon>
        <taxon>Bacillati</taxon>
        <taxon>Actinomycetota</taxon>
        <taxon>Actinomycetes</taxon>
        <taxon>Pseudonocardiales</taxon>
        <taxon>Pseudonocardiaceae</taxon>
        <taxon>Labedaea</taxon>
    </lineage>
</organism>
<dbReference type="SUPFAM" id="SSF53335">
    <property type="entry name" value="S-adenosyl-L-methionine-dependent methyltransferases"/>
    <property type="match status" value="1"/>
</dbReference>
<accession>A0A4R6SA44</accession>
<dbReference type="AlphaFoldDB" id="A0A4R6SA44"/>
<dbReference type="InterPro" id="IPR013216">
    <property type="entry name" value="Methyltransf_11"/>
</dbReference>
<gene>
    <name evidence="2" type="ORF">EV186_104349</name>
</gene>
<dbReference type="Gene3D" id="3.40.50.150">
    <property type="entry name" value="Vaccinia Virus protein VP39"/>
    <property type="match status" value="1"/>
</dbReference>
<keyword evidence="3" id="KW-1185">Reference proteome</keyword>
<name>A0A4R6SA44_LABRH</name>
<dbReference type="EMBL" id="SNXZ01000004">
    <property type="protein sequence ID" value="TDP96364.1"/>
    <property type="molecule type" value="Genomic_DNA"/>
</dbReference>
<evidence type="ECO:0000259" key="1">
    <source>
        <dbReference type="Pfam" id="PF08241"/>
    </source>
</evidence>
<sequence length="263" mass="27245">MGYLLDNDRLPAGDRVVAMASLFDPITTGHLDGLGIGPGWRCWEVGAGGTSIVHWLAGRTGRAGYVLATDTDTTVVAAAAGPTVIVLRHDVCADPIPGGGFDLVHARMVLADIADVADRAQALAAMVRALRPGGWLVVEDLDPRLQPLACPDERGPAEVLANKVRAGVHSLLASRGIELACGRTIPGALRDLGLADVTASGYFPMTGPECAALERTTVTALYGDLLNAGLATPDELDAHLGQLDALHLSAAPMISAWGRKPAA</sequence>
<dbReference type="InterPro" id="IPR029063">
    <property type="entry name" value="SAM-dependent_MTases_sf"/>
</dbReference>